<evidence type="ECO:0000313" key="2">
    <source>
        <dbReference type="WBParaSite" id="L893_g19664.t1"/>
    </source>
</evidence>
<evidence type="ECO:0000313" key="1">
    <source>
        <dbReference type="Proteomes" id="UP000095287"/>
    </source>
</evidence>
<protein>
    <submittedName>
        <fullName evidence="2">Transposase</fullName>
    </submittedName>
</protein>
<accession>A0A1I7YUK6</accession>
<reference evidence="2" key="1">
    <citation type="submission" date="2016-11" db="UniProtKB">
        <authorList>
            <consortium name="WormBaseParasite"/>
        </authorList>
    </citation>
    <scope>IDENTIFICATION</scope>
</reference>
<keyword evidence="1" id="KW-1185">Reference proteome</keyword>
<name>A0A1I7YUK6_9BILA</name>
<dbReference type="WBParaSite" id="L893_g19664.t1">
    <property type="protein sequence ID" value="L893_g19664.t1"/>
    <property type="gene ID" value="L893_g19664"/>
</dbReference>
<organism evidence="1 2">
    <name type="scientific">Steinernema glaseri</name>
    <dbReference type="NCBI Taxonomy" id="37863"/>
    <lineage>
        <taxon>Eukaryota</taxon>
        <taxon>Metazoa</taxon>
        <taxon>Ecdysozoa</taxon>
        <taxon>Nematoda</taxon>
        <taxon>Chromadorea</taxon>
        <taxon>Rhabditida</taxon>
        <taxon>Tylenchina</taxon>
        <taxon>Panagrolaimomorpha</taxon>
        <taxon>Strongyloidoidea</taxon>
        <taxon>Steinernematidae</taxon>
        <taxon>Steinernema</taxon>
    </lineage>
</organism>
<dbReference type="AlphaFoldDB" id="A0A1I7YUK6"/>
<proteinExistence type="predicted"/>
<sequence length="89" mass="10102">MSPIMRILNLATRYVIRKESHTGKGLIGRGLGQLGQIINRHLFSTKFETLRLVLVLGTFDVVTNKLGRWRSLANSEEKYIKTQVNPHLG</sequence>
<dbReference type="Proteomes" id="UP000095287">
    <property type="component" value="Unplaced"/>
</dbReference>